<name>A0ABR8R6D3_9BACI</name>
<dbReference type="RefSeq" id="WP_191696655.1">
    <property type="nucleotide sequence ID" value="NZ_JACSQO010000001.1"/>
</dbReference>
<dbReference type="EMBL" id="JACSQO010000001">
    <property type="protein sequence ID" value="MBD7943351.1"/>
    <property type="molecule type" value="Genomic_DNA"/>
</dbReference>
<comment type="caution">
    <text evidence="1">The sequence shown here is derived from an EMBL/GenBank/DDBJ whole genome shotgun (WGS) entry which is preliminary data.</text>
</comment>
<accession>A0ABR8R6D3</accession>
<evidence type="ECO:0000313" key="2">
    <source>
        <dbReference type="Proteomes" id="UP000640786"/>
    </source>
</evidence>
<proteinExistence type="predicted"/>
<keyword evidence="2" id="KW-1185">Reference proteome</keyword>
<evidence type="ECO:0008006" key="3">
    <source>
        <dbReference type="Google" id="ProtNLM"/>
    </source>
</evidence>
<sequence length="47" mass="5754">MSTEREAMIRSLKQQVTQRYENEVLRVLFLTFIGSQKWSTYPNWWNS</sequence>
<reference evidence="1 2" key="1">
    <citation type="submission" date="2020-08" db="EMBL/GenBank/DDBJ databases">
        <title>A Genomic Blueprint of the Chicken Gut Microbiome.</title>
        <authorList>
            <person name="Gilroy R."/>
            <person name="Ravi A."/>
            <person name="Getino M."/>
            <person name="Pursley I."/>
            <person name="Horton D.L."/>
            <person name="Alikhan N.-F."/>
            <person name="Baker D."/>
            <person name="Gharbi K."/>
            <person name="Hall N."/>
            <person name="Watson M."/>
            <person name="Adriaenssens E.M."/>
            <person name="Foster-Nyarko E."/>
            <person name="Jarju S."/>
            <person name="Secka A."/>
            <person name="Antonio M."/>
            <person name="Oren A."/>
            <person name="Chaudhuri R."/>
            <person name="La Ragione R.M."/>
            <person name="Hildebrand F."/>
            <person name="Pallen M.J."/>
        </authorList>
    </citation>
    <scope>NUCLEOTIDE SEQUENCE [LARGE SCALE GENOMIC DNA]</scope>
    <source>
        <strain evidence="1 2">Sa2BUA9</strain>
    </source>
</reference>
<protein>
    <recommendedName>
        <fullName evidence="3">Transposase</fullName>
    </recommendedName>
</protein>
<dbReference type="Proteomes" id="UP000640786">
    <property type="component" value="Unassembled WGS sequence"/>
</dbReference>
<evidence type="ECO:0000313" key="1">
    <source>
        <dbReference type="EMBL" id="MBD7943351.1"/>
    </source>
</evidence>
<gene>
    <name evidence="1" type="ORF">H9650_04395</name>
</gene>
<organism evidence="1 2">
    <name type="scientific">Psychrobacillus faecigallinarum</name>
    <dbReference type="NCBI Taxonomy" id="2762235"/>
    <lineage>
        <taxon>Bacteria</taxon>
        <taxon>Bacillati</taxon>
        <taxon>Bacillota</taxon>
        <taxon>Bacilli</taxon>
        <taxon>Bacillales</taxon>
        <taxon>Bacillaceae</taxon>
        <taxon>Psychrobacillus</taxon>
    </lineage>
</organism>